<sequence>MQNDEITLSEAKRVTAELKASILKLDVLNQEVINNITQLQDLNSEMKDYTFMISKFEPKNEQEMIKNYSLYLSFLSQKLEDLGKNQELKKIEKIINLADKILNLSVLKVVLIVAVVTTGINFIILK</sequence>
<feature type="coiled-coil region" evidence="1">
    <location>
        <begin position="11"/>
        <end position="45"/>
    </location>
</feature>
<evidence type="ECO:0000256" key="1">
    <source>
        <dbReference type="SAM" id="Coils"/>
    </source>
</evidence>
<keyword evidence="4" id="KW-1185">Reference proteome</keyword>
<accession>A0AAE7E4P2</accession>
<keyword evidence="1" id="KW-0175">Coiled coil</keyword>
<evidence type="ECO:0000256" key="2">
    <source>
        <dbReference type="SAM" id="Phobius"/>
    </source>
</evidence>
<organism evidence="3 4">
    <name type="scientific">Arcobacter venerupis</name>
    <dbReference type="NCBI Taxonomy" id="1054033"/>
    <lineage>
        <taxon>Bacteria</taxon>
        <taxon>Pseudomonadati</taxon>
        <taxon>Campylobacterota</taxon>
        <taxon>Epsilonproteobacteria</taxon>
        <taxon>Campylobacterales</taxon>
        <taxon>Arcobacteraceae</taxon>
        <taxon>Arcobacter</taxon>
    </lineage>
</organism>
<evidence type="ECO:0000313" key="3">
    <source>
        <dbReference type="EMBL" id="QKF68125.1"/>
    </source>
</evidence>
<keyword evidence="2" id="KW-0812">Transmembrane</keyword>
<proteinExistence type="predicted"/>
<dbReference type="EMBL" id="CP053840">
    <property type="protein sequence ID" value="QKF68125.1"/>
    <property type="molecule type" value="Genomic_DNA"/>
</dbReference>
<keyword evidence="2" id="KW-1133">Transmembrane helix</keyword>
<dbReference type="RefSeq" id="WP_128359726.1">
    <property type="nucleotide sequence ID" value="NZ_CP053840.1"/>
</dbReference>
<protein>
    <submittedName>
        <fullName evidence="3">Uncharacterized protein</fullName>
    </submittedName>
</protein>
<dbReference type="Proteomes" id="UP000503482">
    <property type="component" value="Chromosome"/>
</dbReference>
<feature type="transmembrane region" description="Helical" evidence="2">
    <location>
        <begin position="101"/>
        <end position="124"/>
    </location>
</feature>
<gene>
    <name evidence="3" type="ORF">AVENP_2629</name>
</gene>
<dbReference type="AlphaFoldDB" id="A0AAE7E4P2"/>
<name>A0AAE7E4P2_9BACT</name>
<keyword evidence="2" id="KW-0472">Membrane</keyword>
<reference evidence="3 4" key="1">
    <citation type="submission" date="2020-05" db="EMBL/GenBank/DDBJ databases">
        <title>Complete genome sequencing of Campylobacter and Arcobacter type strains.</title>
        <authorList>
            <person name="Miller W.G."/>
            <person name="Yee E."/>
        </authorList>
    </citation>
    <scope>NUCLEOTIDE SEQUENCE [LARGE SCALE GENOMIC DNA]</scope>
    <source>
        <strain evidence="3 4">LMG 26156</strain>
    </source>
</reference>
<evidence type="ECO:0000313" key="4">
    <source>
        <dbReference type="Proteomes" id="UP000503482"/>
    </source>
</evidence>
<dbReference type="KEGG" id="avp:AVENP_2629"/>